<reference evidence="1" key="1">
    <citation type="submission" date="2019-03" db="EMBL/GenBank/DDBJ databases">
        <title>Single cell metagenomics reveals metabolic interactions within the superorganism composed of flagellate Streblomastix strix and complex community of Bacteroidetes bacteria on its surface.</title>
        <authorList>
            <person name="Treitli S.C."/>
            <person name="Kolisko M."/>
            <person name="Husnik F."/>
            <person name="Keeling P."/>
            <person name="Hampl V."/>
        </authorList>
    </citation>
    <scope>NUCLEOTIDE SEQUENCE</scope>
    <source>
        <strain evidence="1">STM</strain>
    </source>
</reference>
<protein>
    <submittedName>
        <fullName evidence="1">Uncharacterized protein</fullName>
    </submittedName>
</protein>
<gene>
    <name evidence="1" type="ORF">EZS27_037160</name>
</gene>
<dbReference type="AlphaFoldDB" id="A0A5J4PT96"/>
<sequence>MEWSEIWLPKFNTLQPNSFNPKQLIEQMGNDILEKFGSSLLVDKYDVYDQLMNYCAETMQDDLYLIQSGGWVVKTYVPQPLEKKKRNESEVSKPKKEKEAKSIYDITCDLLPVECVVEDYFPTTKEKISFLEEKLSTVEVGLSELCEEHADGYLDPTNFKEVKLSKTNVQKRLKEIDGEEASVLQRYLEYSDAIADYKKQLKNENADLLDFVLKKYMTLSEKEIKNVVTKKWTSAFGTRLAVEIQRISQSLNSQLIDLY</sequence>
<evidence type="ECO:0000313" key="1">
    <source>
        <dbReference type="EMBL" id="KAA6311784.1"/>
    </source>
</evidence>
<dbReference type="EMBL" id="SNRY01006792">
    <property type="protein sequence ID" value="KAA6311784.1"/>
    <property type="molecule type" value="Genomic_DNA"/>
</dbReference>
<proteinExistence type="predicted"/>
<comment type="caution">
    <text evidence="1">The sequence shown here is derived from an EMBL/GenBank/DDBJ whole genome shotgun (WGS) entry which is preliminary data.</text>
</comment>
<accession>A0A5J4PT96</accession>
<name>A0A5J4PT96_9ZZZZ</name>
<organism evidence="1">
    <name type="scientific">termite gut metagenome</name>
    <dbReference type="NCBI Taxonomy" id="433724"/>
    <lineage>
        <taxon>unclassified sequences</taxon>
        <taxon>metagenomes</taxon>
        <taxon>organismal metagenomes</taxon>
    </lineage>
</organism>